<dbReference type="InterPro" id="IPR000742">
    <property type="entry name" value="EGF"/>
</dbReference>
<name>A0A4Z1STI4_GIAMU</name>
<feature type="domain" description="EGF-like" evidence="4">
    <location>
        <begin position="74"/>
        <end position="112"/>
    </location>
</feature>
<dbReference type="AlphaFoldDB" id="A0A4Z1STI4"/>
<dbReference type="SMART" id="SM00181">
    <property type="entry name" value="EGF"/>
    <property type="match status" value="7"/>
</dbReference>
<evidence type="ECO:0000256" key="1">
    <source>
        <dbReference type="ARBA" id="ARBA00023157"/>
    </source>
</evidence>
<dbReference type="InterPro" id="IPR013111">
    <property type="entry name" value="EGF_extracell"/>
</dbReference>
<evidence type="ECO:0000313" key="6">
    <source>
        <dbReference type="Proteomes" id="UP000315496"/>
    </source>
</evidence>
<keyword evidence="3" id="KW-0732">Signal</keyword>
<feature type="domain" description="EGF-like" evidence="4">
    <location>
        <begin position="30"/>
        <end position="73"/>
    </location>
</feature>
<gene>
    <name evidence="5" type="ORF">GMRT_11244</name>
</gene>
<keyword evidence="6" id="KW-1185">Reference proteome</keyword>
<keyword evidence="1 2" id="KW-1015">Disulfide bond</keyword>
<sequence length="537" mass="58220">MMFLASCFIYGLLHDVHCPKDETLINGTCYPTTCVNDEGQVCGNHGTCIQGSYYGEYYCQCDPQTFAFGSDCIPESCLYFLDKCNGIGTCVDDQTGNSHCECPYYASGQFCEVCLEGGMSLFGTCFDPVCLTHYPNGNILECGGFGTCEPISLEEHTWDCNCEKDTIKVDMLCIPDTCISNPDTLEVCSGHGYCLYACRCDEGYEGDVCQTKILTCDEDQMYINGECVAKSCITSGTSVCSGHGSCKDGSCVCDDHYARIGTSECLPFECIVHGDVCPGGTCVTSRGPAHCVCNLDYVDFDGVCYPEACITTRHEYNPPELCNDRGTCDYETGVCACDWMYSGKTCQACSNRTMEINGECVVDTCLSTEADGSVSVCRNHGKCVLTSLDMDPIHICFCEADYTLIDTSVCIHDNCLTSSDGFGTECNNNGVCDNEKGICICNAGYKGGLCEDFECPEGQTYVYGEGCTPNSCVDMYIDNERRVCGGLGDCFAEACICRGTAIPYNGTCISSDCLTSTNKDVLCHGIGQCRDGRCFYR</sequence>
<dbReference type="Gene3D" id="2.10.25.10">
    <property type="entry name" value="Laminin"/>
    <property type="match status" value="1"/>
</dbReference>
<dbReference type="VEuPathDB" id="GiardiaDB:GMRT_11244"/>
<feature type="disulfide bond" evidence="2">
    <location>
        <begin position="102"/>
        <end position="111"/>
    </location>
</feature>
<dbReference type="PROSITE" id="PS01186">
    <property type="entry name" value="EGF_2"/>
    <property type="match status" value="1"/>
</dbReference>
<dbReference type="Pfam" id="PF07974">
    <property type="entry name" value="EGF_2"/>
    <property type="match status" value="1"/>
</dbReference>
<feature type="domain" description="EGF-like" evidence="4">
    <location>
        <begin position="411"/>
        <end position="451"/>
    </location>
</feature>
<evidence type="ECO:0000256" key="2">
    <source>
        <dbReference type="PROSITE-ProRule" id="PRU00076"/>
    </source>
</evidence>
<reference evidence="5 6" key="1">
    <citation type="submission" date="2019-05" db="EMBL/GenBank/DDBJ databases">
        <title>The compact genome of Giardia muris reveals important steps in the evolution of intestinal protozoan parasites.</title>
        <authorList>
            <person name="Xu F."/>
            <person name="Jimenez-Gonzalez A."/>
            <person name="Einarsson E."/>
            <person name="Astvaldsson A."/>
            <person name="Peirasmaki D."/>
            <person name="Eckmann L."/>
            <person name="Andersson J.O."/>
            <person name="Svard S.G."/>
            <person name="Jerlstrom-Hultqvist J."/>
        </authorList>
    </citation>
    <scope>NUCLEOTIDE SEQUENCE [LARGE SCALE GENOMIC DNA]</scope>
    <source>
        <strain evidence="5 6">Roberts-Thomson</strain>
    </source>
</reference>
<protein>
    <submittedName>
        <fullName evidence="5">Tenascin-like protein</fullName>
    </submittedName>
</protein>
<evidence type="ECO:0000256" key="3">
    <source>
        <dbReference type="SAM" id="SignalP"/>
    </source>
</evidence>
<accession>A0A4Z1STI4</accession>
<evidence type="ECO:0000313" key="5">
    <source>
        <dbReference type="EMBL" id="TNJ28305.1"/>
    </source>
</evidence>
<evidence type="ECO:0000259" key="4">
    <source>
        <dbReference type="PROSITE" id="PS50026"/>
    </source>
</evidence>
<dbReference type="Proteomes" id="UP000315496">
    <property type="component" value="Chromosome 2"/>
</dbReference>
<dbReference type="EMBL" id="VDLU01000002">
    <property type="protein sequence ID" value="TNJ28305.1"/>
    <property type="molecule type" value="Genomic_DNA"/>
</dbReference>
<organism evidence="5 6">
    <name type="scientific">Giardia muris</name>
    <dbReference type="NCBI Taxonomy" id="5742"/>
    <lineage>
        <taxon>Eukaryota</taxon>
        <taxon>Metamonada</taxon>
        <taxon>Diplomonadida</taxon>
        <taxon>Hexamitidae</taxon>
        <taxon>Giardiinae</taxon>
        <taxon>Giardia</taxon>
    </lineage>
</organism>
<dbReference type="PROSITE" id="PS50026">
    <property type="entry name" value="EGF_3"/>
    <property type="match status" value="3"/>
</dbReference>
<dbReference type="OrthoDB" id="6130531at2759"/>
<feature type="disulfide bond" evidence="2">
    <location>
        <begin position="441"/>
        <end position="450"/>
    </location>
</feature>
<dbReference type="Gene3D" id="2.170.300.10">
    <property type="entry name" value="Tie2 ligand-binding domain superfamily"/>
    <property type="match status" value="1"/>
</dbReference>
<dbReference type="PROSITE" id="PS00022">
    <property type="entry name" value="EGF_1"/>
    <property type="match status" value="2"/>
</dbReference>
<feature type="chain" id="PRO_5021228551" evidence="3">
    <location>
        <begin position="19"/>
        <end position="537"/>
    </location>
</feature>
<keyword evidence="2" id="KW-0245">EGF-like domain</keyword>
<comment type="caution">
    <text evidence="5">The sequence shown here is derived from an EMBL/GenBank/DDBJ whole genome shotgun (WGS) entry which is preliminary data.</text>
</comment>
<feature type="signal peptide" evidence="3">
    <location>
        <begin position="1"/>
        <end position="18"/>
    </location>
</feature>
<proteinExistence type="predicted"/>
<feature type="disulfide bond" evidence="2">
    <location>
        <begin position="42"/>
        <end position="59"/>
    </location>
</feature>
<comment type="caution">
    <text evidence="2">Lacks conserved residue(s) required for the propagation of feature annotation.</text>
</comment>